<proteinExistence type="predicted"/>
<keyword evidence="1" id="KW-0472">Membrane</keyword>
<gene>
    <name evidence="2" type="ORF">HNR07_001139</name>
</gene>
<dbReference type="AlphaFoldDB" id="A0A840W1Q6"/>
<keyword evidence="1" id="KW-0812">Transmembrane</keyword>
<reference evidence="2 3" key="1">
    <citation type="submission" date="2020-08" db="EMBL/GenBank/DDBJ databases">
        <title>Sequencing the genomes of 1000 actinobacteria strains.</title>
        <authorList>
            <person name="Klenk H.-P."/>
        </authorList>
    </citation>
    <scope>NUCLEOTIDE SEQUENCE [LARGE SCALE GENOMIC DNA]</scope>
    <source>
        <strain evidence="2 3">DSM 44598</strain>
    </source>
</reference>
<evidence type="ECO:0000313" key="2">
    <source>
        <dbReference type="EMBL" id="MBB5490002.1"/>
    </source>
</evidence>
<dbReference type="EMBL" id="JACHDO010000001">
    <property type="protein sequence ID" value="MBB5490002.1"/>
    <property type="molecule type" value="Genomic_DNA"/>
</dbReference>
<evidence type="ECO:0000313" key="3">
    <source>
        <dbReference type="Proteomes" id="UP000579647"/>
    </source>
</evidence>
<evidence type="ECO:0000256" key="1">
    <source>
        <dbReference type="SAM" id="Phobius"/>
    </source>
</evidence>
<feature type="transmembrane region" description="Helical" evidence="1">
    <location>
        <begin position="107"/>
        <end position="128"/>
    </location>
</feature>
<name>A0A840W1Q6_9ACTN</name>
<accession>A0A840W1Q6</accession>
<evidence type="ECO:0008006" key="4">
    <source>
        <dbReference type="Google" id="ProtNLM"/>
    </source>
</evidence>
<keyword evidence="3" id="KW-1185">Reference proteome</keyword>
<feature type="transmembrane region" description="Helical" evidence="1">
    <location>
        <begin position="46"/>
        <end position="67"/>
    </location>
</feature>
<organism evidence="2 3">
    <name type="scientific">Nocardiopsis metallicus</name>
    <dbReference type="NCBI Taxonomy" id="179819"/>
    <lineage>
        <taxon>Bacteria</taxon>
        <taxon>Bacillati</taxon>
        <taxon>Actinomycetota</taxon>
        <taxon>Actinomycetes</taxon>
        <taxon>Streptosporangiales</taxon>
        <taxon>Nocardiopsidaceae</taxon>
        <taxon>Nocardiopsis</taxon>
    </lineage>
</organism>
<sequence length="149" mass="15037">MLFLGYALGKAVRAAQGRLGFPGGPDPSAGDYERYSQVVDVATAQWMAVATGLAAAALVLATVTAAGRRIPRPLMLVLLALALLGVASGAVMVAAGGFFGLGADWEWYQGVAGVAVTALLGATVWSYARATAPVRGSAEEDLTEAGTPG</sequence>
<keyword evidence="1" id="KW-1133">Transmembrane helix</keyword>
<feature type="transmembrane region" description="Helical" evidence="1">
    <location>
        <begin position="74"/>
        <end position="101"/>
    </location>
</feature>
<protein>
    <recommendedName>
        <fullName evidence="4">Integral membrane protein</fullName>
    </recommendedName>
</protein>
<comment type="caution">
    <text evidence="2">The sequence shown here is derived from an EMBL/GenBank/DDBJ whole genome shotgun (WGS) entry which is preliminary data.</text>
</comment>
<dbReference type="Proteomes" id="UP000579647">
    <property type="component" value="Unassembled WGS sequence"/>
</dbReference>